<evidence type="ECO:0000259" key="5">
    <source>
        <dbReference type="Pfam" id="PF02775"/>
    </source>
</evidence>
<evidence type="ECO:0000256" key="3">
    <source>
        <dbReference type="RuleBase" id="RU362132"/>
    </source>
</evidence>
<keyword evidence="2 3" id="KW-0786">Thiamine pyrophosphate</keyword>
<dbReference type="InterPro" id="IPR029061">
    <property type="entry name" value="THDP-binding"/>
</dbReference>
<dbReference type="GO" id="GO:0005948">
    <property type="term" value="C:acetolactate synthase complex"/>
    <property type="evidence" value="ECO:0007669"/>
    <property type="project" value="TreeGrafter"/>
</dbReference>
<dbReference type="InterPro" id="IPR045229">
    <property type="entry name" value="TPP_enz"/>
</dbReference>
<dbReference type="InterPro" id="IPR011766">
    <property type="entry name" value="TPP_enzyme_TPP-bd"/>
</dbReference>
<evidence type="ECO:0000259" key="4">
    <source>
        <dbReference type="Pfam" id="PF00205"/>
    </source>
</evidence>
<dbReference type="GO" id="GO:0000287">
    <property type="term" value="F:magnesium ion binding"/>
    <property type="evidence" value="ECO:0007669"/>
    <property type="project" value="InterPro"/>
</dbReference>
<dbReference type="SUPFAM" id="SSF52467">
    <property type="entry name" value="DHS-like NAD/FAD-binding domain"/>
    <property type="match status" value="1"/>
</dbReference>
<feature type="domain" description="Thiamine pyrophosphate enzyme N-terminal TPP-binding" evidence="6">
    <location>
        <begin position="1"/>
        <end position="112"/>
    </location>
</feature>
<dbReference type="SUPFAM" id="SSF52518">
    <property type="entry name" value="Thiamin diphosphate-binding fold (THDP-binding)"/>
    <property type="match status" value="2"/>
</dbReference>
<dbReference type="GO" id="GO:0050660">
    <property type="term" value="F:flavin adenine dinucleotide binding"/>
    <property type="evidence" value="ECO:0007669"/>
    <property type="project" value="TreeGrafter"/>
</dbReference>
<dbReference type="EMBL" id="LNQE01000010">
    <property type="protein sequence ID" value="KUG30005.1"/>
    <property type="molecule type" value="Genomic_DNA"/>
</dbReference>
<organism evidence="7">
    <name type="scientific">hydrocarbon metagenome</name>
    <dbReference type="NCBI Taxonomy" id="938273"/>
    <lineage>
        <taxon>unclassified sequences</taxon>
        <taxon>metagenomes</taxon>
        <taxon>ecological metagenomes</taxon>
    </lineage>
</organism>
<reference evidence="7" key="1">
    <citation type="journal article" date="2015" name="Proc. Natl. Acad. Sci. U.S.A.">
        <title>Networks of energetic and metabolic interactions define dynamics in microbial communities.</title>
        <authorList>
            <person name="Embree M."/>
            <person name="Liu J.K."/>
            <person name="Al-Bassam M.M."/>
            <person name="Zengler K."/>
        </authorList>
    </citation>
    <scope>NUCLEOTIDE SEQUENCE</scope>
</reference>
<comment type="caution">
    <text evidence="7">The sequence shown here is derived from an EMBL/GenBank/DDBJ whole genome shotgun (WGS) entry which is preliminary data.</text>
</comment>
<dbReference type="PANTHER" id="PTHR18968">
    <property type="entry name" value="THIAMINE PYROPHOSPHATE ENZYMES"/>
    <property type="match status" value="1"/>
</dbReference>
<comment type="similarity">
    <text evidence="1 3">Belongs to the TPP enzyme family.</text>
</comment>
<feature type="domain" description="Thiamine pyrophosphate enzyme TPP-binding" evidence="5">
    <location>
        <begin position="405"/>
        <end position="552"/>
    </location>
</feature>
<dbReference type="Pfam" id="PF02776">
    <property type="entry name" value="TPP_enzyme_N"/>
    <property type="match status" value="1"/>
</dbReference>
<gene>
    <name evidence="7" type="ORF">ASZ90_000071</name>
</gene>
<dbReference type="InterPro" id="IPR029035">
    <property type="entry name" value="DHS-like_NAD/FAD-binding_dom"/>
</dbReference>
<dbReference type="Gene3D" id="3.40.50.970">
    <property type="match status" value="2"/>
</dbReference>
<dbReference type="GO" id="GO:0003984">
    <property type="term" value="F:acetolactate synthase activity"/>
    <property type="evidence" value="ECO:0007669"/>
    <property type="project" value="TreeGrafter"/>
</dbReference>
<evidence type="ECO:0000313" key="7">
    <source>
        <dbReference type="EMBL" id="KUG30005.1"/>
    </source>
</evidence>
<evidence type="ECO:0000259" key="6">
    <source>
        <dbReference type="Pfam" id="PF02776"/>
    </source>
</evidence>
<dbReference type="Pfam" id="PF00205">
    <property type="entry name" value="TPP_enzyme_M"/>
    <property type="match status" value="1"/>
</dbReference>
<evidence type="ECO:0000256" key="2">
    <source>
        <dbReference type="ARBA" id="ARBA00023052"/>
    </source>
</evidence>
<name>A0A0W8GA78_9ZZZZ</name>
<dbReference type="PANTHER" id="PTHR18968:SF13">
    <property type="entry name" value="ACETOLACTATE SYNTHASE CATALYTIC SUBUNIT, MITOCHONDRIAL"/>
    <property type="match status" value="1"/>
</dbReference>
<dbReference type="GO" id="GO:0030976">
    <property type="term" value="F:thiamine pyrophosphate binding"/>
    <property type="evidence" value="ECO:0007669"/>
    <property type="project" value="InterPro"/>
</dbReference>
<dbReference type="CDD" id="cd00568">
    <property type="entry name" value="TPP_enzymes"/>
    <property type="match status" value="1"/>
</dbReference>
<dbReference type="GO" id="GO:0009097">
    <property type="term" value="P:isoleucine biosynthetic process"/>
    <property type="evidence" value="ECO:0007669"/>
    <property type="project" value="TreeGrafter"/>
</dbReference>
<protein>
    <submittedName>
        <fullName evidence="7">Thiamine pyrophosphate-requiring enzyme</fullName>
    </submittedName>
</protein>
<dbReference type="AlphaFoldDB" id="A0A0W8GA78"/>
<dbReference type="Gene3D" id="3.40.50.1220">
    <property type="entry name" value="TPP-binding domain"/>
    <property type="match status" value="1"/>
</dbReference>
<dbReference type="InterPro" id="IPR012001">
    <property type="entry name" value="Thiamin_PyroP_enz_TPP-bd_dom"/>
</dbReference>
<sequence>MKTTAYYLDALAREGLTHVFIVPGGLIDPFLEELARTPGLTAVVAAHEGGAAYMADGYARASGRFGACLCIGGPGVTNTLTGAVAACTDNSPVLILSGQVPTNWEGRGGFQDSSPATLNDLAMLDPAVRKSLAVENIHLAAHHLRSALTAMLAAPQGPVHLSLPTDVQRGDIATPWTPLDATLYRPRVYDPVAMERALDILAPAGDGQAPRRVAILAGAGVEKSDCAGELLEFAERYAVPVATTLRAKGVFPEDHPLSLGVFGYAGHRHAIEGLLSGGVEVLVVLGSGLSQRDTLFWDRRMLPSRALIHVDIDPRVIGRTWPAEVSLCGDCGEILRLALAADGQRLGALERTIPERRQWLDGIRAAGPRCYDAHNQECADVPLHPARVLAALRRVMPRQGALVVDSGAHRAFCGHYWQAYAPRTYFSATNIGPMGWAIPAACGIKAARPGVPLAVVTGDGCMLMHGMDIQTAARYGLAVVYVVINNEALGNVWLRAHQEGPGPAALTEIPRRDWAGMARALGLGAAVVERPEELEPAFEKALTSGTAYLVDVRCDKRFATPVAPYAQAKAVWHDD</sequence>
<dbReference type="InterPro" id="IPR012000">
    <property type="entry name" value="Thiamin_PyroP_enz_cen_dom"/>
</dbReference>
<evidence type="ECO:0000256" key="1">
    <source>
        <dbReference type="ARBA" id="ARBA00007812"/>
    </source>
</evidence>
<dbReference type="CDD" id="cd07035">
    <property type="entry name" value="TPP_PYR_POX_like"/>
    <property type="match status" value="1"/>
</dbReference>
<accession>A0A0W8GA78</accession>
<dbReference type="Pfam" id="PF02775">
    <property type="entry name" value="TPP_enzyme_C"/>
    <property type="match status" value="1"/>
</dbReference>
<dbReference type="GO" id="GO:0009099">
    <property type="term" value="P:L-valine biosynthetic process"/>
    <property type="evidence" value="ECO:0007669"/>
    <property type="project" value="TreeGrafter"/>
</dbReference>
<proteinExistence type="inferred from homology"/>
<feature type="domain" description="Thiamine pyrophosphate enzyme central" evidence="4">
    <location>
        <begin position="211"/>
        <end position="336"/>
    </location>
</feature>